<sequence length="138" mass="15207">LPPVPNLLATVREVHSHVQTVVNTQLCSLFNPDSSIMNEKREIVYPISHTQKFLTCEEYTAVSTIISMLWGLTLCSVHTTSILITTSQAILFVRISDFNISATHGSNSISIIQITLSFPTPPSTAISFEKLISVPHLN</sequence>
<reference evidence="1" key="1">
    <citation type="submission" date="2021-06" db="EMBL/GenBank/DDBJ databases">
        <authorList>
            <person name="Kallberg Y."/>
            <person name="Tangrot J."/>
            <person name="Rosling A."/>
        </authorList>
    </citation>
    <scope>NUCLEOTIDE SEQUENCE</scope>
    <source>
        <strain evidence="1">CL551</strain>
    </source>
</reference>
<dbReference type="Proteomes" id="UP000789342">
    <property type="component" value="Unassembled WGS sequence"/>
</dbReference>
<dbReference type="EMBL" id="CAJVPV010013748">
    <property type="protein sequence ID" value="CAG8680072.1"/>
    <property type="molecule type" value="Genomic_DNA"/>
</dbReference>
<gene>
    <name evidence="1" type="ORF">AMORRO_LOCUS11206</name>
</gene>
<dbReference type="AlphaFoldDB" id="A0A9N9HEX2"/>
<feature type="non-terminal residue" evidence="1">
    <location>
        <position position="138"/>
    </location>
</feature>
<keyword evidence="2" id="KW-1185">Reference proteome</keyword>
<evidence type="ECO:0000313" key="2">
    <source>
        <dbReference type="Proteomes" id="UP000789342"/>
    </source>
</evidence>
<protein>
    <submittedName>
        <fullName evidence="1">12857_t:CDS:1</fullName>
    </submittedName>
</protein>
<comment type="caution">
    <text evidence="1">The sequence shown here is derived from an EMBL/GenBank/DDBJ whole genome shotgun (WGS) entry which is preliminary data.</text>
</comment>
<proteinExistence type="predicted"/>
<name>A0A9N9HEX2_9GLOM</name>
<evidence type="ECO:0000313" key="1">
    <source>
        <dbReference type="EMBL" id="CAG8680072.1"/>
    </source>
</evidence>
<organism evidence="1 2">
    <name type="scientific">Acaulospora morrowiae</name>
    <dbReference type="NCBI Taxonomy" id="94023"/>
    <lineage>
        <taxon>Eukaryota</taxon>
        <taxon>Fungi</taxon>
        <taxon>Fungi incertae sedis</taxon>
        <taxon>Mucoromycota</taxon>
        <taxon>Glomeromycotina</taxon>
        <taxon>Glomeromycetes</taxon>
        <taxon>Diversisporales</taxon>
        <taxon>Acaulosporaceae</taxon>
        <taxon>Acaulospora</taxon>
    </lineage>
</organism>
<accession>A0A9N9HEX2</accession>